<proteinExistence type="predicted"/>
<evidence type="ECO:0000313" key="2">
    <source>
        <dbReference type="Proteomes" id="UP000029224"/>
    </source>
</evidence>
<protein>
    <submittedName>
        <fullName evidence="1">Uncharacterized protein</fullName>
    </submittedName>
</protein>
<dbReference type="OrthoDB" id="258252at2"/>
<dbReference type="Gene3D" id="3.75.10.10">
    <property type="entry name" value="L-arginine/glycine Amidinotransferase, Chain A"/>
    <property type="match status" value="1"/>
</dbReference>
<dbReference type="Proteomes" id="UP000029224">
    <property type="component" value="Unassembled WGS sequence"/>
</dbReference>
<dbReference type="EMBL" id="BBMT01000003">
    <property type="protein sequence ID" value="GAL33757.1"/>
    <property type="molecule type" value="Genomic_DNA"/>
</dbReference>
<sequence>MTYRTYPTVKELAYNPVPKPECKKEQWKLYNEMWEEQVRGKGIKMFCDWAGAPLKACIVGDPFSIYGPDIESPELKSLFADNTDADFKATMERRANKPLKETDPELFEKIVNEIDARDDAYEKEGVIIIRNKLGWYPDEIINYNAAWGGSKFLSIYGGGYWITVGNLWAGAKSPGVYGQESAAQAAVAAILQEDPNSRMYQCATKEPDPTAASGGLFGVDQADWRVFPNKHIVWHYATANSEDCSEDIDPYIVSGGTPKGRDVYGRVFEDYGYTSETVWFDSKLTYHHDCLHMNLIDGMCGLPDVEGYGYHGKLPDAIKDWKILPIPLEEQQMGAMNGVTTGTGKYFIDSRCVKSMEILRENGIEPIPVPYETIWEMFHSGIDCSDSSIWREYD</sequence>
<dbReference type="AlphaFoldDB" id="A0A090TRN1"/>
<keyword evidence="2" id="KW-1185">Reference proteome</keyword>
<reference evidence="1 2" key="2">
    <citation type="submission" date="2014-09" db="EMBL/GenBank/DDBJ databases">
        <authorList>
            <consortium name="NBRP consortium"/>
            <person name="Sawabe T."/>
            <person name="Meirelles P."/>
            <person name="Nakanishi M."/>
            <person name="Sayaka M."/>
            <person name="Hattori M."/>
            <person name="Ohkuma M."/>
        </authorList>
    </citation>
    <scope>NUCLEOTIDE SEQUENCE [LARGE SCALE GENOMIC DNA]</scope>
    <source>
        <strain evidence="1 2">JCM 19240</strain>
    </source>
</reference>
<organism evidence="1 2">
    <name type="scientific">Vibrio maritimus</name>
    <dbReference type="NCBI Taxonomy" id="990268"/>
    <lineage>
        <taxon>Bacteria</taxon>
        <taxon>Pseudomonadati</taxon>
        <taxon>Pseudomonadota</taxon>
        <taxon>Gammaproteobacteria</taxon>
        <taxon>Vibrionales</taxon>
        <taxon>Vibrionaceae</taxon>
        <taxon>Vibrio</taxon>
    </lineage>
</organism>
<dbReference type="SUPFAM" id="SSF55909">
    <property type="entry name" value="Pentein"/>
    <property type="match status" value="1"/>
</dbReference>
<gene>
    <name evidence="1" type="ORF">JCM19240_2453</name>
</gene>
<evidence type="ECO:0000313" key="1">
    <source>
        <dbReference type="EMBL" id="GAL33757.1"/>
    </source>
</evidence>
<reference evidence="1 2" key="1">
    <citation type="submission" date="2014-09" db="EMBL/GenBank/DDBJ databases">
        <title>Vibrio maritimus JCM 19240. (C210) whole genome shotgun sequence.</title>
        <authorList>
            <person name="Sawabe T."/>
            <person name="Meirelles P."/>
            <person name="Nakanishi M."/>
            <person name="Sayaka M."/>
            <person name="Hattori M."/>
            <person name="Ohkuma M."/>
        </authorList>
    </citation>
    <scope>NUCLEOTIDE SEQUENCE [LARGE SCALE GENOMIC DNA]</scope>
    <source>
        <strain evidence="1 2">JCM 19240</strain>
    </source>
</reference>
<accession>A0A090TRN1</accession>
<comment type="caution">
    <text evidence="1">The sequence shown here is derived from an EMBL/GenBank/DDBJ whole genome shotgun (WGS) entry which is preliminary data.</text>
</comment>
<name>A0A090TRN1_9VIBR</name>